<dbReference type="PANTHER" id="PTHR19136:SF81">
    <property type="entry name" value="MOLYBDENUM COFACTOR GUANYLYLTRANSFERASE"/>
    <property type="match status" value="1"/>
</dbReference>
<feature type="domain" description="MobA-like NTP transferase" evidence="3">
    <location>
        <begin position="12"/>
        <end position="231"/>
    </location>
</feature>
<dbReference type="GO" id="GO:0016779">
    <property type="term" value="F:nucleotidyltransferase activity"/>
    <property type="evidence" value="ECO:0007669"/>
    <property type="project" value="TreeGrafter"/>
</dbReference>
<evidence type="ECO:0000313" key="6">
    <source>
        <dbReference type="Proteomes" id="UP000199681"/>
    </source>
</evidence>
<evidence type="ECO:0000313" key="7">
    <source>
        <dbReference type="Proteomes" id="UP000297963"/>
    </source>
</evidence>
<gene>
    <name evidence="5" type="ORF">E3O11_05440</name>
    <name evidence="4" type="ORF">SAMN05216274_10269</name>
</gene>
<dbReference type="EMBL" id="FOPW01000002">
    <property type="protein sequence ID" value="SFH24847.1"/>
    <property type="molecule type" value="Genomic_DNA"/>
</dbReference>
<evidence type="ECO:0000256" key="2">
    <source>
        <dbReference type="SAM" id="MobiDB-lite"/>
    </source>
</evidence>
<evidence type="ECO:0000259" key="3">
    <source>
        <dbReference type="Pfam" id="PF12804"/>
    </source>
</evidence>
<dbReference type="Proteomes" id="UP000199681">
    <property type="component" value="Unassembled WGS sequence"/>
</dbReference>
<protein>
    <submittedName>
        <fullName evidence="4">MobA-like NTP transferase domain-containing protein</fullName>
    </submittedName>
</protein>
<keyword evidence="6" id="KW-1185">Reference proteome</keyword>
<dbReference type="InterPro" id="IPR025877">
    <property type="entry name" value="MobA-like_NTP_Trfase"/>
</dbReference>
<dbReference type="InterPro" id="IPR029044">
    <property type="entry name" value="Nucleotide-diphossugar_trans"/>
</dbReference>
<evidence type="ECO:0000256" key="1">
    <source>
        <dbReference type="ARBA" id="ARBA00022679"/>
    </source>
</evidence>
<dbReference type="Proteomes" id="UP000297963">
    <property type="component" value="Unassembled WGS sequence"/>
</dbReference>
<evidence type="ECO:0000313" key="5">
    <source>
        <dbReference type="EMBL" id="TFB85953.1"/>
    </source>
</evidence>
<dbReference type="Gene3D" id="3.90.550.10">
    <property type="entry name" value="Spore Coat Polysaccharide Biosynthesis Protein SpsA, Chain A"/>
    <property type="match status" value="1"/>
</dbReference>
<accession>A0A1I2YHC9</accession>
<dbReference type="SUPFAM" id="SSF53448">
    <property type="entry name" value="Nucleotide-diphospho-sugar transferases"/>
    <property type="match status" value="1"/>
</dbReference>
<dbReference type="EMBL" id="SOFE01000011">
    <property type="protein sequence ID" value="TFB85953.1"/>
    <property type="molecule type" value="Genomic_DNA"/>
</dbReference>
<dbReference type="Pfam" id="PF12804">
    <property type="entry name" value="NTP_transf_3"/>
    <property type="match status" value="1"/>
</dbReference>
<dbReference type="RefSeq" id="WP_092448270.1">
    <property type="nucleotide sequence ID" value="NZ_BKAC01000008.1"/>
</dbReference>
<comment type="caution">
    <text evidence="5">The sequence shown here is derived from an EMBL/GenBank/DDBJ whole genome shotgun (WGS) entry which is preliminary data.</text>
</comment>
<dbReference type="AlphaFoldDB" id="A0A1I2YHC9"/>
<evidence type="ECO:0000313" key="4">
    <source>
        <dbReference type="EMBL" id="SFH24847.1"/>
    </source>
</evidence>
<dbReference type="STRING" id="995038.SAMN05216274_10269"/>
<keyword evidence="1" id="KW-0808">Transferase</keyword>
<sequence>MSPLPALTIDLIVLAGGRGSRLGGALKPAVEVAGRTLLSRVLDARPVARHTVVVGPPAAVPAADTPPLAAHPAPSTGAPAPAPDPNLASPTATALTPAAATPAAATAMPSALIWTLEDPPFGGPVAGIAAGLAALEAHGAAHVEVHCEAHGGTKVEANVDDPATWLLVLACDLPWGADAARLLVTAASALENIGEQADGVHLTDYTGHAQWLAGIYRAPALRAAVDRLGDRVNGASMRNLLSGLKLIGLMDESETGVDVDTWQDVESSTARLTGVPDARPEE</sequence>
<reference evidence="5 7" key="2">
    <citation type="submission" date="2019-03" db="EMBL/GenBank/DDBJ databases">
        <title>Genomics of glacier-inhabiting Cryobacterium strains.</title>
        <authorList>
            <person name="Liu Q."/>
            <person name="Xin Y.-H."/>
        </authorList>
    </citation>
    <scope>NUCLEOTIDE SEQUENCE [LARGE SCALE GENOMIC DNA]</scope>
    <source>
        <strain evidence="5 7">Hh34</strain>
    </source>
</reference>
<proteinExistence type="predicted"/>
<organism evidence="5 7">
    <name type="scientific">Cryobacterium levicorallinum</name>
    <dbReference type="NCBI Taxonomy" id="995038"/>
    <lineage>
        <taxon>Bacteria</taxon>
        <taxon>Bacillati</taxon>
        <taxon>Actinomycetota</taxon>
        <taxon>Actinomycetes</taxon>
        <taxon>Micrococcales</taxon>
        <taxon>Microbacteriaceae</taxon>
        <taxon>Cryobacterium</taxon>
    </lineage>
</organism>
<reference evidence="4 6" key="1">
    <citation type="submission" date="2016-10" db="EMBL/GenBank/DDBJ databases">
        <authorList>
            <person name="Varghese N."/>
            <person name="Submissions S."/>
        </authorList>
    </citation>
    <scope>NUCLEOTIDE SEQUENCE [LARGE SCALE GENOMIC DNA]</scope>
    <source>
        <strain evidence="4 6">GMCC 1.11211</strain>
    </source>
</reference>
<dbReference type="PANTHER" id="PTHR19136">
    <property type="entry name" value="MOLYBDENUM COFACTOR GUANYLYLTRANSFERASE"/>
    <property type="match status" value="1"/>
</dbReference>
<feature type="region of interest" description="Disordered" evidence="2">
    <location>
        <begin position="57"/>
        <end position="92"/>
    </location>
</feature>
<name>A0A1I2YHC9_9MICO</name>